<organism evidence="1 2">
    <name type="scientific">Kushneria phosphatilytica</name>
    <dbReference type="NCBI Taxonomy" id="657387"/>
    <lineage>
        <taxon>Bacteria</taxon>
        <taxon>Pseudomonadati</taxon>
        <taxon>Pseudomonadota</taxon>
        <taxon>Gammaproteobacteria</taxon>
        <taxon>Oceanospirillales</taxon>
        <taxon>Halomonadaceae</taxon>
        <taxon>Kushneria</taxon>
    </lineage>
</organism>
<dbReference type="EMBL" id="CP043420">
    <property type="protein sequence ID" value="QEL10930.1"/>
    <property type="molecule type" value="Genomic_DNA"/>
</dbReference>
<dbReference type="InterPro" id="IPR007362">
    <property type="entry name" value="DUF429"/>
</dbReference>
<evidence type="ECO:0000313" key="2">
    <source>
        <dbReference type="Proteomes" id="UP000322553"/>
    </source>
</evidence>
<sequence length="317" mass="35861">MFNRLLHFDWSVRADKRWYGTALRTGDGWTIEPARPAPDDVLSLLFAQSDTFATLAGFDMPIGLPTAIRASFPQGRFPEVLLELGQGAWQTFFDVADHITSVHPWRPFYPQRALRGQKQQDLARALGVEHIDQLRRRCERAGHGSPAACPLFWTLGANQVGKAAIFGWRNILQPAVRRGAHLWPFDGDLDTLAKQSGVVVCETWPAWAARALGLERNGYQSKRKQLDRRDWCRQLLRQQKAVWYWESAALDQMATGFGSRAWGEDAFDAMLGVLHMTSVVDGHHPEEYPEDPTLLNWEGWILGRAGAVTWRRCSGGR</sequence>
<gene>
    <name evidence="1" type="ORF">FY550_07170</name>
</gene>
<accession>A0A1S1P0V4</accession>
<reference evidence="1 2" key="1">
    <citation type="submission" date="2019-08" db="EMBL/GenBank/DDBJ databases">
        <title>Complete genome sequence of Kushneria sp. YCWA18, a halophilic phosphate-solubilizing bacterium isolated from Daqiao saltern in China.</title>
        <authorList>
            <person name="Du G.-X."/>
            <person name="Qu L.-Y."/>
        </authorList>
    </citation>
    <scope>NUCLEOTIDE SEQUENCE [LARGE SCALE GENOMIC DNA]</scope>
    <source>
        <strain evidence="1 2">YCWA18</strain>
    </source>
</reference>
<dbReference type="KEGG" id="kuy:FY550_07170"/>
<dbReference type="Proteomes" id="UP000322553">
    <property type="component" value="Chromosome"/>
</dbReference>
<dbReference type="RefSeq" id="WP_070977259.1">
    <property type="nucleotide sequence ID" value="NZ_CP043420.1"/>
</dbReference>
<dbReference type="STRING" id="657387.BH688_03415"/>
<keyword evidence="2" id="KW-1185">Reference proteome</keyword>
<evidence type="ECO:0000313" key="1">
    <source>
        <dbReference type="EMBL" id="QEL10930.1"/>
    </source>
</evidence>
<dbReference type="OrthoDB" id="3078257at2"/>
<dbReference type="Pfam" id="PF04250">
    <property type="entry name" value="DUF429"/>
    <property type="match status" value="1"/>
</dbReference>
<protein>
    <submittedName>
        <fullName evidence="1">DUF429 domain-containing protein</fullName>
    </submittedName>
</protein>
<name>A0A1S1P0V4_9GAMM</name>
<proteinExistence type="predicted"/>
<dbReference type="AlphaFoldDB" id="A0A1S1P0V4"/>